<dbReference type="AlphaFoldDB" id="A0ABD1F8A3"/>
<dbReference type="SUPFAM" id="SSF49870">
    <property type="entry name" value="Osmotin, thaumatin-like protein"/>
    <property type="match status" value="1"/>
</dbReference>
<dbReference type="Gene3D" id="2.60.110.10">
    <property type="entry name" value="Thaumatin"/>
    <property type="match status" value="1"/>
</dbReference>
<dbReference type="PANTHER" id="PTHR31013">
    <property type="entry name" value="THAUMATIN FAMILY PROTEIN-RELATED"/>
    <property type="match status" value="1"/>
</dbReference>
<dbReference type="EMBL" id="JBDJPC010000002">
    <property type="protein sequence ID" value="KAL1513821.1"/>
    <property type="molecule type" value="Genomic_DNA"/>
</dbReference>
<protein>
    <submittedName>
        <fullName evidence="2">Uncharacterized protein</fullName>
    </submittedName>
</protein>
<dbReference type="Proteomes" id="UP001566132">
    <property type="component" value="Unassembled WGS sequence"/>
</dbReference>
<dbReference type="PANTHER" id="PTHR31013:SF2">
    <property type="entry name" value="THAUMATIN-LIKE PROTEIN"/>
    <property type="match status" value="1"/>
</dbReference>
<keyword evidence="1" id="KW-0732">Signal</keyword>
<evidence type="ECO:0000313" key="2">
    <source>
        <dbReference type="EMBL" id="KAL1513821.1"/>
    </source>
</evidence>
<proteinExistence type="predicted"/>
<keyword evidence="3" id="KW-1185">Reference proteome</keyword>
<dbReference type="SMART" id="SM00205">
    <property type="entry name" value="THN"/>
    <property type="match status" value="1"/>
</dbReference>
<comment type="caution">
    <text evidence="2">The sequence shown here is derived from an EMBL/GenBank/DDBJ whole genome shotgun (WGS) entry which is preliminary data.</text>
</comment>
<dbReference type="InterPro" id="IPR037176">
    <property type="entry name" value="Osmotin/thaumatin-like_sf"/>
</dbReference>
<feature type="chain" id="PRO_5044831402" evidence="1">
    <location>
        <begin position="32"/>
        <end position="189"/>
    </location>
</feature>
<evidence type="ECO:0000256" key="1">
    <source>
        <dbReference type="SAM" id="SignalP"/>
    </source>
</evidence>
<organism evidence="2 3">
    <name type="scientific">Hypothenemus hampei</name>
    <name type="common">Coffee berry borer</name>
    <dbReference type="NCBI Taxonomy" id="57062"/>
    <lineage>
        <taxon>Eukaryota</taxon>
        <taxon>Metazoa</taxon>
        <taxon>Ecdysozoa</taxon>
        <taxon>Arthropoda</taxon>
        <taxon>Hexapoda</taxon>
        <taxon>Insecta</taxon>
        <taxon>Pterygota</taxon>
        <taxon>Neoptera</taxon>
        <taxon>Endopterygota</taxon>
        <taxon>Coleoptera</taxon>
        <taxon>Polyphaga</taxon>
        <taxon>Cucujiformia</taxon>
        <taxon>Curculionidae</taxon>
        <taxon>Scolytinae</taxon>
        <taxon>Hypothenemus</taxon>
    </lineage>
</organism>
<dbReference type="InterPro" id="IPR001938">
    <property type="entry name" value="Thaumatin"/>
</dbReference>
<evidence type="ECO:0000313" key="3">
    <source>
        <dbReference type="Proteomes" id="UP001566132"/>
    </source>
</evidence>
<feature type="signal peptide" evidence="1">
    <location>
        <begin position="1"/>
        <end position="31"/>
    </location>
</feature>
<name>A0ABD1F8A3_HYPHA</name>
<gene>
    <name evidence="2" type="ORF">ABEB36_003174</name>
</gene>
<reference evidence="2 3" key="1">
    <citation type="submission" date="2024-05" db="EMBL/GenBank/DDBJ databases">
        <title>Genetic variation in Jamaican populations of the coffee berry borer (Hypothenemus hampei).</title>
        <authorList>
            <person name="Errbii M."/>
            <person name="Myrie A."/>
        </authorList>
    </citation>
    <scope>NUCLEOTIDE SEQUENCE [LARGE SCALE GENOMIC DNA]</scope>
    <source>
        <strain evidence="2">JA-Hopewell-2020-01-JO</strain>
        <tissue evidence="2">Whole body</tissue>
    </source>
</reference>
<dbReference type="Pfam" id="PF00314">
    <property type="entry name" value="Thaumatin"/>
    <property type="match status" value="1"/>
</dbReference>
<accession>A0ABD1F8A3</accession>
<sequence length="189" mass="20686">MYTETIVLKITKMSNLKLILTLGVLISASNAKVVNVKNGCSTPILVNVEDTQYTLLSGEKIILTTPPEWSATISAVTLDNQEQQVGKTEAKLSFNTTQDRYSVSLVNGFNLRLKIVPNGSSGCNTALCTFDLLHLCPKNSQVLNNLGQVIGCENEPEIMSYICPLAIVNQSSDNEQICTEAISYFVLFF</sequence>